<dbReference type="GO" id="GO:0016740">
    <property type="term" value="F:transferase activity"/>
    <property type="evidence" value="ECO:0007669"/>
    <property type="project" value="UniProtKB-KW"/>
</dbReference>
<dbReference type="PANTHER" id="PTHR12526">
    <property type="entry name" value="GLYCOSYLTRANSFERASE"/>
    <property type="match status" value="1"/>
</dbReference>
<organism evidence="1 2">
    <name type="scientific">Rubellimicrobium rubrum</name>
    <dbReference type="NCBI Taxonomy" id="2585369"/>
    <lineage>
        <taxon>Bacteria</taxon>
        <taxon>Pseudomonadati</taxon>
        <taxon>Pseudomonadota</taxon>
        <taxon>Alphaproteobacteria</taxon>
        <taxon>Rhodobacterales</taxon>
        <taxon>Roseobacteraceae</taxon>
        <taxon>Rubellimicrobium</taxon>
    </lineage>
</organism>
<dbReference type="SUPFAM" id="SSF53756">
    <property type="entry name" value="UDP-Glycosyltransferase/glycogen phosphorylase"/>
    <property type="match status" value="1"/>
</dbReference>
<evidence type="ECO:0000313" key="2">
    <source>
        <dbReference type="Proteomes" id="UP000305887"/>
    </source>
</evidence>
<reference evidence="1 2" key="1">
    <citation type="submission" date="2019-06" db="EMBL/GenBank/DDBJ databases">
        <title>YIM 131921 draft genome.</title>
        <authorList>
            <person name="Jiang L."/>
        </authorList>
    </citation>
    <scope>NUCLEOTIDE SEQUENCE [LARGE SCALE GENOMIC DNA]</scope>
    <source>
        <strain evidence="1 2">YIM 131921</strain>
    </source>
</reference>
<name>A0A5C4MZA7_9RHOB</name>
<sequence>MARGMSQRPAPSSLTGPAPFAGAVPAIFFHTDQIEGEGKDLVGRRSAGTGFLNGWLAHAGGAEIRALVETADHGRALEQLLRDRGEPRPLRVTALQGGGDFSAADCVFFPGPGYHGASWRRQRLGPQNCSLVGLTHTVSTRRIIEGLHALMSEPVEEWDAIICTSRAVQSVVARQFEMEADYFRQRFGARRVPQPQLPVIPLGIDAAAFVPRPGGREAIRQAQGVPEQAVVVMTMGRLSVVEKANPVPLLLALEEVARGLDRPVHLWLTGWASRPEEEALHREMAQLAPSVTVRLLDGRLPAIRRDVWAGADIFTLPSDSIQETFGLVPVEAMAAGLPVVMPDWDGFRDTVLHGETGFLVPTRMAPPGMGASLARRFGDRTDGYLHHLTLVQGHVQIDVPAYARALGALAGDATLRARMGAAGQWHVREHLDWSRVIPRYLDLARALAERRAGAVPTTPALRPGSPNPLEIDTFDLYAGYPSTTLSADTPLYPGREVGPEFLALIDHLSGRDLYRRHLVTIEVALRILAEVRAQPGLTVADLARRLGMERTAMGTASLSLAKSDALRLEEPPLRR</sequence>
<dbReference type="Gene3D" id="3.40.50.2000">
    <property type="entry name" value="Glycogen Phosphorylase B"/>
    <property type="match status" value="1"/>
</dbReference>
<gene>
    <name evidence="1" type="ORF">FHG66_05360</name>
</gene>
<keyword evidence="1" id="KW-0808">Transferase</keyword>
<dbReference type="OrthoDB" id="9790710at2"/>
<accession>A0A5C4MZA7</accession>
<keyword evidence="2" id="KW-1185">Reference proteome</keyword>
<dbReference type="CDD" id="cd03801">
    <property type="entry name" value="GT4_PimA-like"/>
    <property type="match status" value="1"/>
</dbReference>
<dbReference type="Pfam" id="PF13692">
    <property type="entry name" value="Glyco_trans_1_4"/>
    <property type="match status" value="1"/>
</dbReference>
<dbReference type="AlphaFoldDB" id="A0A5C4MZA7"/>
<dbReference type="Proteomes" id="UP000305887">
    <property type="component" value="Unassembled WGS sequence"/>
</dbReference>
<proteinExistence type="predicted"/>
<dbReference type="EMBL" id="VDFU01000004">
    <property type="protein sequence ID" value="TNC51590.1"/>
    <property type="molecule type" value="Genomic_DNA"/>
</dbReference>
<evidence type="ECO:0000313" key="1">
    <source>
        <dbReference type="EMBL" id="TNC51590.1"/>
    </source>
</evidence>
<comment type="caution">
    <text evidence="1">The sequence shown here is derived from an EMBL/GenBank/DDBJ whole genome shotgun (WGS) entry which is preliminary data.</text>
</comment>
<protein>
    <submittedName>
        <fullName evidence="1">Glycosyltransferase</fullName>
    </submittedName>
</protein>